<accession>A0A935C4W5</accession>
<evidence type="ECO:0000313" key="2">
    <source>
        <dbReference type="Proteomes" id="UP000633365"/>
    </source>
</evidence>
<evidence type="ECO:0000313" key="1">
    <source>
        <dbReference type="EMBL" id="MBK6089792.1"/>
    </source>
</evidence>
<dbReference type="RefSeq" id="WP_201428499.1">
    <property type="nucleotide sequence ID" value="NZ_JAEQMG010000155.1"/>
</dbReference>
<sequence length="156" mass="17515">MFGLFGCTNNAQFDIKTYQNAEKNTMLLDYYEQTVGTPMKQPYYELVLYTYSDTQATLEEIENGGMDDETITRYLIPIEGAQEMLTAVKKSGMARWNSREGIAICGRSNVCKFPDGNGGYTRVTSGNMPEDGSRIFGEIKIAMRKWISKGTVVTEP</sequence>
<dbReference type="Proteomes" id="UP000633365">
    <property type="component" value="Unassembled WGS sequence"/>
</dbReference>
<organism evidence="1 2">
    <name type="scientific">Ruminococcus difficilis</name>
    <dbReference type="NCBI Taxonomy" id="2763069"/>
    <lineage>
        <taxon>Bacteria</taxon>
        <taxon>Bacillati</taxon>
        <taxon>Bacillota</taxon>
        <taxon>Clostridia</taxon>
        <taxon>Eubacteriales</taxon>
        <taxon>Oscillospiraceae</taxon>
        <taxon>Ruminococcus</taxon>
    </lineage>
</organism>
<dbReference type="EMBL" id="JAEQMG010000155">
    <property type="protein sequence ID" value="MBK6089792.1"/>
    <property type="molecule type" value="Genomic_DNA"/>
</dbReference>
<dbReference type="AlphaFoldDB" id="A0A935C4W5"/>
<gene>
    <name evidence="1" type="ORF">JKK62_14270</name>
</gene>
<proteinExistence type="predicted"/>
<reference evidence="1" key="1">
    <citation type="submission" date="2021-01" db="EMBL/GenBank/DDBJ databases">
        <title>Genome public.</title>
        <authorList>
            <person name="Liu C."/>
            <person name="Sun Q."/>
        </authorList>
    </citation>
    <scope>NUCLEOTIDE SEQUENCE</scope>
    <source>
        <strain evidence="1">M6</strain>
    </source>
</reference>
<comment type="caution">
    <text evidence="1">The sequence shown here is derived from an EMBL/GenBank/DDBJ whole genome shotgun (WGS) entry which is preliminary data.</text>
</comment>
<keyword evidence="2" id="KW-1185">Reference proteome</keyword>
<protein>
    <submittedName>
        <fullName evidence="1">Uncharacterized protein</fullName>
    </submittedName>
</protein>
<name>A0A935C4W5_9FIRM</name>